<sequence length="257" mass="29292">MTTPNIGESGFGFLARLASKPSFLNIEPRLFPNGLLAKETVEICGETSTGKTILMSQLMTKCLLPPTVGGLGISILFLNTDHHFLVSKLSSLMLHILKNNWRKSDEEAKKIVYNSLANLTTINCYDYSQLLISLHSLDLTLLNEAISLMMIDSISSFYWLHRERNGLCTLDHYVKYLLKIIHKRTFQAKVSLIYTKTCETGSNARERPHCTAEPTPERINYRVTLESCEKEFFCKIETSRDQENLHYRISGDGVHWL</sequence>
<dbReference type="Gene3D" id="3.40.50.300">
    <property type="entry name" value="P-loop containing nucleotide triphosphate hydrolases"/>
    <property type="match status" value="1"/>
</dbReference>
<reference evidence="3 4" key="1">
    <citation type="submission" date="2025-04" db="UniProtKB">
        <authorList>
            <consortium name="RefSeq"/>
        </authorList>
    </citation>
    <scope>IDENTIFICATION</scope>
    <source>
        <strain evidence="3 4">USDA-PBARC FA_bdor</strain>
        <tissue evidence="3 4">Whole organism</tissue>
    </source>
</reference>
<dbReference type="InterPro" id="IPR027417">
    <property type="entry name" value="P-loop_NTPase"/>
</dbReference>
<organism evidence="2 5">
    <name type="scientific">Fopius arisanus</name>
    <dbReference type="NCBI Taxonomy" id="64838"/>
    <lineage>
        <taxon>Eukaryota</taxon>
        <taxon>Metazoa</taxon>
        <taxon>Ecdysozoa</taxon>
        <taxon>Arthropoda</taxon>
        <taxon>Hexapoda</taxon>
        <taxon>Insecta</taxon>
        <taxon>Pterygota</taxon>
        <taxon>Neoptera</taxon>
        <taxon>Endopterygota</taxon>
        <taxon>Hymenoptera</taxon>
        <taxon>Apocrita</taxon>
        <taxon>Ichneumonoidea</taxon>
        <taxon>Braconidae</taxon>
        <taxon>Opiinae</taxon>
        <taxon>Fopius</taxon>
    </lineage>
</organism>
<evidence type="ECO:0000313" key="2">
    <source>
        <dbReference type="Proteomes" id="UP000694866"/>
    </source>
</evidence>
<dbReference type="CTD" id="7516"/>
<dbReference type="InterPro" id="IPR013632">
    <property type="entry name" value="Rad51_C"/>
</dbReference>
<dbReference type="GO" id="GO:0000400">
    <property type="term" value="F:four-way junction DNA binding"/>
    <property type="evidence" value="ECO:0007669"/>
    <property type="project" value="TreeGrafter"/>
</dbReference>
<accession>A0A9R1TR64</accession>
<dbReference type="AlphaFoldDB" id="A0A9R1TR64"/>
<dbReference type="PANTHER" id="PTHR46644:SF2">
    <property type="entry name" value="DNA REPAIR PROTEIN XRCC2"/>
    <property type="match status" value="1"/>
</dbReference>
<dbReference type="GO" id="GO:0005657">
    <property type="term" value="C:replication fork"/>
    <property type="evidence" value="ECO:0007669"/>
    <property type="project" value="InterPro"/>
</dbReference>
<dbReference type="KEGG" id="fas:105273495"/>
<evidence type="ECO:0000313" key="5">
    <source>
        <dbReference type="RefSeq" id="XP_011314267.1"/>
    </source>
</evidence>
<dbReference type="RefSeq" id="XP_011314266.1">
    <property type="nucleotide sequence ID" value="XM_011315964.1"/>
</dbReference>
<protein>
    <submittedName>
        <fullName evidence="3 4">DNA repair protein XRCC2</fullName>
    </submittedName>
</protein>
<dbReference type="InterPro" id="IPR030547">
    <property type="entry name" value="XRCC2"/>
</dbReference>
<dbReference type="GO" id="GO:0042148">
    <property type="term" value="P:DNA strand invasion"/>
    <property type="evidence" value="ECO:0007669"/>
    <property type="project" value="TreeGrafter"/>
</dbReference>
<dbReference type="RefSeq" id="XP_011314265.1">
    <property type="nucleotide sequence ID" value="XM_011315963.1"/>
</dbReference>
<dbReference type="Proteomes" id="UP000694866">
    <property type="component" value="Unplaced"/>
</dbReference>
<dbReference type="OrthoDB" id="420422at2759"/>
<gene>
    <name evidence="3 4 5" type="primary">Xrcc2</name>
</gene>
<evidence type="ECO:0000313" key="4">
    <source>
        <dbReference type="RefSeq" id="XP_011314266.1"/>
    </source>
</evidence>
<keyword evidence="2" id="KW-1185">Reference proteome</keyword>
<evidence type="ECO:0000313" key="3">
    <source>
        <dbReference type="RefSeq" id="XP_011314265.1"/>
    </source>
</evidence>
<dbReference type="GO" id="GO:0005813">
    <property type="term" value="C:centrosome"/>
    <property type="evidence" value="ECO:0007669"/>
    <property type="project" value="TreeGrafter"/>
</dbReference>
<evidence type="ECO:0000259" key="1">
    <source>
        <dbReference type="Pfam" id="PF08423"/>
    </source>
</evidence>
<proteinExistence type="predicted"/>
<dbReference type="GO" id="GO:0033063">
    <property type="term" value="C:Rad51B-Rad51C-Rad51D-XRCC2 complex"/>
    <property type="evidence" value="ECO:0007669"/>
    <property type="project" value="InterPro"/>
</dbReference>
<accession>A0A9R1TS53</accession>
<dbReference type="GeneID" id="105273495"/>
<dbReference type="RefSeq" id="XP_011314267.1">
    <property type="nucleotide sequence ID" value="XM_011315965.1"/>
</dbReference>
<name>A0A9R1TR64_9HYME</name>
<accession>A0A9R1UBF4</accession>
<feature type="domain" description="Rad51-like C-terminal" evidence="1">
    <location>
        <begin position="33"/>
        <end position="195"/>
    </location>
</feature>
<dbReference type="SUPFAM" id="SSF52540">
    <property type="entry name" value="P-loop containing nucleoside triphosphate hydrolases"/>
    <property type="match status" value="1"/>
</dbReference>
<dbReference type="Pfam" id="PF08423">
    <property type="entry name" value="Rad51"/>
    <property type="match status" value="1"/>
</dbReference>
<dbReference type="PANTHER" id="PTHR46644">
    <property type="entry name" value="DNA REPAIR PROTEIN XRCC2"/>
    <property type="match status" value="1"/>
</dbReference>
<dbReference type="GO" id="GO:0000724">
    <property type="term" value="P:double-strand break repair via homologous recombination"/>
    <property type="evidence" value="ECO:0007669"/>
    <property type="project" value="InterPro"/>
</dbReference>